<dbReference type="Pfam" id="PF01593">
    <property type="entry name" value="Amino_oxidase"/>
    <property type="match status" value="1"/>
</dbReference>
<dbReference type="GO" id="GO:0016491">
    <property type="term" value="F:oxidoreductase activity"/>
    <property type="evidence" value="ECO:0007669"/>
    <property type="project" value="InterPro"/>
</dbReference>
<dbReference type="InterPro" id="IPR029063">
    <property type="entry name" value="SAM-dependent_MTases_sf"/>
</dbReference>
<dbReference type="SUPFAM" id="SSF53335">
    <property type="entry name" value="S-adenosyl-L-methionine-dependent methyltransferases"/>
    <property type="match status" value="1"/>
</dbReference>
<dbReference type="PANTHER" id="PTHR42923">
    <property type="entry name" value="PROTOPORPHYRINOGEN OXIDASE"/>
    <property type="match status" value="1"/>
</dbReference>
<sequence length="703" mass="78755">MKTQIAIVGGGLGGLMTAYHLQAKCEDVCDITILEASPRFGGKIVTKRFDAAPVLYEAGVAELYDYSMIGPDPLRELVAALGLETVPMDGQTVVLGEHILRDRDDIRRLCGAQTLKAIDTFRALATHMLTPEQYYEGASRDDNEHPWSRITGQRLLDQHVQDSTARKYFRVAAHSDIATELHLTNGLNSLKNFLMDVDGYIRLYSIVGGIEQLPQALIARLQQPPAPDTPPVVFRSDSPVVQVGSTPGGRYRLTVQQHGHSTVSEYDIVILALPHNWLTTLAWDDETLARAMVKHIAHYDRPAHYLRVSLLFQTRFWREHITDSWFMSDAFNGCCVYDESARHDAEGYGVLGWLLAGSDAMSMNNLDDQTLIQRALDSLPAPLQAGRHLLIEGHVTRWLGAVNGLPGGLPVQSMKAAHVPTPEEHPGLFVVGDYLFDATLNGVLDSADVVSDLVLSRLLTVHYQPALVRSSAAPLRKAPRSGLVPKVDRQYFDTYRGLGPYADTYQRFFSAAYLLDVIRLVWGAEPGYRLLDAGSASGLTLEDCAAFGVQAWGVENNHYIYASTPDRLRQYNVFGNVQHLPFPDNHFDFVYETCLCHLPERRVERAIRELHRVTKRGIIFGSITSDMNIEIIRKYDLLRGVRTLATLWEWSEMLLEDDCDLAITEPQVLEQVWQRTIQAGKGPGAWYDDPESLRYSFYTKLHA</sequence>
<dbReference type="GO" id="GO:0008757">
    <property type="term" value="F:S-adenosylmethionine-dependent methyltransferase activity"/>
    <property type="evidence" value="ECO:0007669"/>
    <property type="project" value="InterPro"/>
</dbReference>
<dbReference type="InterPro" id="IPR002937">
    <property type="entry name" value="Amino_oxidase"/>
</dbReference>
<accession>A0A937W064</accession>
<evidence type="ECO:0000313" key="3">
    <source>
        <dbReference type="EMBL" id="MBM3222806.1"/>
    </source>
</evidence>
<dbReference type="PANTHER" id="PTHR42923:SF3">
    <property type="entry name" value="PROTOPORPHYRINOGEN OXIDASE"/>
    <property type="match status" value="1"/>
</dbReference>
<dbReference type="InterPro" id="IPR036188">
    <property type="entry name" value="FAD/NAD-bd_sf"/>
</dbReference>
<comment type="caution">
    <text evidence="3">The sequence shown here is derived from an EMBL/GenBank/DDBJ whole genome shotgun (WGS) entry which is preliminary data.</text>
</comment>
<dbReference type="Pfam" id="PF08241">
    <property type="entry name" value="Methyltransf_11"/>
    <property type="match status" value="1"/>
</dbReference>
<keyword evidence="3" id="KW-0489">Methyltransferase</keyword>
<dbReference type="Gene3D" id="3.50.50.60">
    <property type="entry name" value="FAD/NAD(P)-binding domain"/>
    <property type="match status" value="1"/>
</dbReference>
<dbReference type="SUPFAM" id="SSF51905">
    <property type="entry name" value="FAD/NAD(P)-binding domain"/>
    <property type="match status" value="1"/>
</dbReference>
<feature type="domain" description="Methyltransferase type 11" evidence="2">
    <location>
        <begin position="531"/>
        <end position="617"/>
    </location>
</feature>
<name>A0A937W064_UNCTE</name>
<reference evidence="3" key="1">
    <citation type="submission" date="2019-03" db="EMBL/GenBank/DDBJ databases">
        <title>Lake Tanganyika Metagenome-Assembled Genomes (MAGs).</title>
        <authorList>
            <person name="Tran P."/>
        </authorList>
    </citation>
    <scope>NUCLEOTIDE SEQUENCE</scope>
    <source>
        <strain evidence="3">K_DeepCast_65m_m2_066</strain>
    </source>
</reference>
<dbReference type="Proteomes" id="UP000712673">
    <property type="component" value="Unassembled WGS sequence"/>
</dbReference>
<evidence type="ECO:0000259" key="2">
    <source>
        <dbReference type="Pfam" id="PF08241"/>
    </source>
</evidence>
<dbReference type="InterPro" id="IPR013216">
    <property type="entry name" value="Methyltransf_11"/>
</dbReference>
<organism evidence="3 4">
    <name type="scientific">Tectimicrobiota bacterium</name>
    <dbReference type="NCBI Taxonomy" id="2528274"/>
    <lineage>
        <taxon>Bacteria</taxon>
        <taxon>Pseudomonadati</taxon>
        <taxon>Nitrospinota/Tectimicrobiota group</taxon>
        <taxon>Candidatus Tectimicrobiota</taxon>
    </lineage>
</organism>
<dbReference type="AlphaFoldDB" id="A0A937W064"/>
<proteinExistence type="predicted"/>
<dbReference type="Gene3D" id="3.40.50.150">
    <property type="entry name" value="Vaccinia Virus protein VP39"/>
    <property type="match status" value="1"/>
</dbReference>
<dbReference type="CDD" id="cd02440">
    <property type="entry name" value="AdoMet_MTases"/>
    <property type="match status" value="1"/>
</dbReference>
<keyword evidence="3" id="KW-0808">Transferase</keyword>
<evidence type="ECO:0000259" key="1">
    <source>
        <dbReference type="Pfam" id="PF01593"/>
    </source>
</evidence>
<gene>
    <name evidence="3" type="ORF">FJZ47_03240</name>
</gene>
<dbReference type="InterPro" id="IPR050464">
    <property type="entry name" value="Zeta_carotene_desat/Oxidored"/>
</dbReference>
<evidence type="ECO:0000313" key="4">
    <source>
        <dbReference type="Proteomes" id="UP000712673"/>
    </source>
</evidence>
<feature type="domain" description="Amine oxidase" evidence="1">
    <location>
        <begin position="12"/>
        <end position="453"/>
    </location>
</feature>
<dbReference type="EMBL" id="VGLS01000057">
    <property type="protein sequence ID" value="MBM3222806.1"/>
    <property type="molecule type" value="Genomic_DNA"/>
</dbReference>
<protein>
    <submittedName>
        <fullName evidence="3">Methyltransferase domain-containing protein</fullName>
    </submittedName>
</protein>
<dbReference type="GO" id="GO:0032259">
    <property type="term" value="P:methylation"/>
    <property type="evidence" value="ECO:0007669"/>
    <property type="project" value="UniProtKB-KW"/>
</dbReference>
<dbReference type="SUPFAM" id="SSF54373">
    <property type="entry name" value="FAD-linked reductases, C-terminal domain"/>
    <property type="match status" value="1"/>
</dbReference>